<proteinExistence type="predicted"/>
<protein>
    <submittedName>
        <fullName evidence="2">Acyltransferase family protein</fullName>
    </submittedName>
</protein>
<sequence length="391" mass="44455">MCYVSAQRPITTIYTTKNSTTIMEPTPQKSKRLTSLDALRGFDMFFIMGLAGIIVAFTELFPNSTVMQWLGSQMHHVEWHGLTHHDTIFPLFLFIAGISFPFSLDAQRRVGRSDSEIYKKIIKRGITLVLLGIVYNGFFRLDFENLRYASVLGRIGLAWMFSALLFVRFGTKTNALIALFLLVGYWLALWLIPNSSDPYSFEDNLVGTVDRLLLPGKLIYGSFDPEGLLSTIPAIAMAMFGMFTGQWIQLPSEKYTDTKKINYMLVAAVLLILIGYIWSLQFPINKKLWTSSFVCVVSGISLILFSLFYYIMDVKGYNKYALFFSVVGLNSISIYLAQEIVGFSKISNYFLGGIVTHLPEAYGNLLSSIGYFTVCWLFLYFLYKKKIFLKV</sequence>
<accession>A0ABW5L0Q1</accession>
<feature type="transmembrane region" description="Helical" evidence="1">
    <location>
        <begin position="38"/>
        <end position="57"/>
    </location>
</feature>
<feature type="transmembrane region" description="Helical" evidence="1">
    <location>
        <begin position="228"/>
        <end position="249"/>
    </location>
</feature>
<dbReference type="Proteomes" id="UP001597440">
    <property type="component" value="Unassembled WGS sequence"/>
</dbReference>
<keyword evidence="2" id="KW-0808">Transferase</keyword>
<keyword evidence="3" id="KW-1185">Reference proteome</keyword>
<keyword evidence="1" id="KW-1133">Transmembrane helix</keyword>
<evidence type="ECO:0000313" key="3">
    <source>
        <dbReference type="Proteomes" id="UP001597440"/>
    </source>
</evidence>
<feature type="transmembrane region" description="Helical" evidence="1">
    <location>
        <begin position="87"/>
        <end position="104"/>
    </location>
</feature>
<feature type="transmembrane region" description="Helical" evidence="1">
    <location>
        <begin position="320"/>
        <end position="341"/>
    </location>
</feature>
<keyword evidence="1" id="KW-0812">Transmembrane</keyword>
<feature type="transmembrane region" description="Helical" evidence="1">
    <location>
        <begin position="174"/>
        <end position="192"/>
    </location>
</feature>
<dbReference type="EMBL" id="JBHULD010000008">
    <property type="protein sequence ID" value="MFD2554163.1"/>
    <property type="molecule type" value="Genomic_DNA"/>
</dbReference>
<organism evidence="2 3">
    <name type="scientific">Sphingobacterium tabacisoli</name>
    <dbReference type="NCBI Taxonomy" id="2044855"/>
    <lineage>
        <taxon>Bacteria</taxon>
        <taxon>Pseudomonadati</taxon>
        <taxon>Bacteroidota</taxon>
        <taxon>Sphingobacteriia</taxon>
        <taxon>Sphingobacteriales</taxon>
        <taxon>Sphingobacteriaceae</taxon>
        <taxon>Sphingobacterium</taxon>
    </lineage>
</organism>
<dbReference type="PANTHER" id="PTHR31061:SF24">
    <property type="entry name" value="LD22376P"/>
    <property type="match status" value="1"/>
</dbReference>
<dbReference type="GO" id="GO:0016746">
    <property type="term" value="F:acyltransferase activity"/>
    <property type="evidence" value="ECO:0007669"/>
    <property type="project" value="UniProtKB-KW"/>
</dbReference>
<reference evidence="3" key="1">
    <citation type="journal article" date="2019" name="Int. J. Syst. Evol. Microbiol.">
        <title>The Global Catalogue of Microorganisms (GCM) 10K type strain sequencing project: providing services to taxonomists for standard genome sequencing and annotation.</title>
        <authorList>
            <consortium name="The Broad Institute Genomics Platform"/>
            <consortium name="The Broad Institute Genome Sequencing Center for Infectious Disease"/>
            <person name="Wu L."/>
            <person name="Ma J."/>
        </authorList>
    </citation>
    <scope>NUCLEOTIDE SEQUENCE [LARGE SCALE GENOMIC DNA]</scope>
    <source>
        <strain evidence="3">KCTC 52298</strain>
    </source>
</reference>
<feature type="transmembrane region" description="Helical" evidence="1">
    <location>
        <begin position="261"/>
        <end position="282"/>
    </location>
</feature>
<evidence type="ECO:0000313" key="2">
    <source>
        <dbReference type="EMBL" id="MFD2554163.1"/>
    </source>
</evidence>
<feature type="transmembrane region" description="Helical" evidence="1">
    <location>
        <begin position="147"/>
        <end position="167"/>
    </location>
</feature>
<dbReference type="PANTHER" id="PTHR31061">
    <property type="entry name" value="LD22376P"/>
    <property type="match status" value="1"/>
</dbReference>
<evidence type="ECO:0000256" key="1">
    <source>
        <dbReference type="SAM" id="Phobius"/>
    </source>
</evidence>
<keyword evidence="2" id="KW-0012">Acyltransferase</keyword>
<feature type="transmembrane region" description="Helical" evidence="1">
    <location>
        <begin position="361"/>
        <end position="383"/>
    </location>
</feature>
<feature type="transmembrane region" description="Helical" evidence="1">
    <location>
        <begin position="288"/>
        <end position="311"/>
    </location>
</feature>
<feature type="transmembrane region" description="Helical" evidence="1">
    <location>
        <begin position="125"/>
        <end position="141"/>
    </location>
</feature>
<name>A0ABW5L0Q1_9SPHI</name>
<gene>
    <name evidence="2" type="ORF">ACFSQW_07170</name>
</gene>
<keyword evidence="1" id="KW-0472">Membrane</keyword>
<comment type="caution">
    <text evidence="2">The sequence shown here is derived from an EMBL/GenBank/DDBJ whole genome shotgun (WGS) entry which is preliminary data.</text>
</comment>
<dbReference type="RefSeq" id="WP_210356034.1">
    <property type="nucleotide sequence ID" value="NZ_JAEQMU010000006.1"/>
</dbReference>